<name>A0A8J1Y9U2_OWEFU</name>
<feature type="region of interest" description="Disordered" evidence="4">
    <location>
        <begin position="341"/>
        <end position="370"/>
    </location>
</feature>
<gene>
    <name evidence="5" type="ORF">OFUS_LOCUS25</name>
</gene>
<dbReference type="EMBL" id="CAIIXF020000001">
    <property type="protein sequence ID" value="CAH1772238.1"/>
    <property type="molecule type" value="Genomic_DNA"/>
</dbReference>
<proteinExistence type="predicted"/>
<sequence length="370" mass="40740">MIDQFARLTLSEKAAISIEKTEENYILDLASQPSDPGGDGILAVTGTNNSIRLHSRQNLALKGKITGHQGVVSSVKFGTREPALVYSSSLDATVRCWDTRDKNNQVHKYEGQGDERGMFLSLSVSCDDRTVCCGTEGIDGDTWIMFWDRRKPGIPIRRFTECHNDDITQVQFHPSEVHKMASGSTDGLINIYDLRETDEDDAIEMTLNTESSVGKLGWKGPGGDNLYCITHLETFHIWDSEGDLLAEHKNLKENFKELDYLVDCFEDGSSNFFLLAGSHNGDMQVLSLGDAKSTKCSTVGSLCKGHTDTVRSLSYSSSGCSLVTGGEDGMLCLWTPNNNGREPVTSHSKDSMKVKDKKSRTKPYSKGAKT</sequence>
<evidence type="ECO:0000256" key="3">
    <source>
        <dbReference type="ARBA" id="ARBA00022737"/>
    </source>
</evidence>
<evidence type="ECO:0000313" key="5">
    <source>
        <dbReference type="EMBL" id="CAH1772238.1"/>
    </source>
</evidence>
<dbReference type="InterPro" id="IPR015943">
    <property type="entry name" value="WD40/YVTN_repeat-like_dom_sf"/>
</dbReference>
<evidence type="ECO:0000256" key="1">
    <source>
        <dbReference type="ARBA" id="ARBA00021125"/>
    </source>
</evidence>
<keyword evidence="2" id="KW-0853">WD repeat</keyword>
<keyword evidence="6" id="KW-1185">Reference proteome</keyword>
<dbReference type="PANTHER" id="PTHR22889">
    <property type="entry name" value="WD REPEAT-CONTAINING PROTEIN 89"/>
    <property type="match status" value="1"/>
</dbReference>
<dbReference type="AlphaFoldDB" id="A0A8J1Y9U2"/>
<dbReference type="Gene3D" id="2.130.10.10">
    <property type="entry name" value="YVTN repeat-like/Quinoprotein amine dehydrogenase"/>
    <property type="match status" value="2"/>
</dbReference>
<evidence type="ECO:0000313" key="6">
    <source>
        <dbReference type="Proteomes" id="UP000749559"/>
    </source>
</evidence>
<dbReference type="Pfam" id="PF00400">
    <property type="entry name" value="WD40"/>
    <property type="match status" value="3"/>
</dbReference>
<dbReference type="PROSITE" id="PS50082">
    <property type="entry name" value="WD_REPEATS_2"/>
    <property type="match status" value="3"/>
</dbReference>
<dbReference type="SUPFAM" id="SSF50978">
    <property type="entry name" value="WD40 repeat-like"/>
    <property type="match status" value="1"/>
</dbReference>
<keyword evidence="3" id="KW-0677">Repeat</keyword>
<dbReference type="InterPro" id="IPR001680">
    <property type="entry name" value="WD40_rpt"/>
</dbReference>
<dbReference type="InterPro" id="IPR039328">
    <property type="entry name" value="WDR89"/>
</dbReference>
<dbReference type="SMART" id="SM00320">
    <property type="entry name" value="WD40"/>
    <property type="match status" value="5"/>
</dbReference>
<reference evidence="5" key="1">
    <citation type="submission" date="2022-03" db="EMBL/GenBank/DDBJ databases">
        <authorList>
            <person name="Martin C."/>
        </authorList>
    </citation>
    <scope>NUCLEOTIDE SEQUENCE</scope>
</reference>
<evidence type="ECO:0000256" key="4">
    <source>
        <dbReference type="SAM" id="MobiDB-lite"/>
    </source>
</evidence>
<evidence type="ECO:0000256" key="2">
    <source>
        <dbReference type="ARBA" id="ARBA00022574"/>
    </source>
</evidence>
<organism evidence="5 6">
    <name type="scientific">Owenia fusiformis</name>
    <name type="common">Polychaete worm</name>
    <dbReference type="NCBI Taxonomy" id="6347"/>
    <lineage>
        <taxon>Eukaryota</taxon>
        <taxon>Metazoa</taxon>
        <taxon>Spiralia</taxon>
        <taxon>Lophotrochozoa</taxon>
        <taxon>Annelida</taxon>
        <taxon>Polychaeta</taxon>
        <taxon>Sedentaria</taxon>
        <taxon>Canalipalpata</taxon>
        <taxon>Sabellida</taxon>
        <taxon>Oweniida</taxon>
        <taxon>Oweniidae</taxon>
        <taxon>Owenia</taxon>
    </lineage>
</organism>
<dbReference type="PANTHER" id="PTHR22889:SF0">
    <property type="entry name" value="WD REPEAT-CONTAINING PROTEIN 89"/>
    <property type="match status" value="1"/>
</dbReference>
<protein>
    <recommendedName>
        <fullName evidence="1">WD repeat-containing protein 89</fullName>
    </recommendedName>
</protein>
<feature type="compositionally biased region" description="Basic residues" evidence="4">
    <location>
        <begin position="355"/>
        <end position="370"/>
    </location>
</feature>
<dbReference type="OrthoDB" id="25131at2759"/>
<dbReference type="InterPro" id="IPR036322">
    <property type="entry name" value="WD40_repeat_dom_sf"/>
</dbReference>
<comment type="caution">
    <text evidence="5">The sequence shown here is derived from an EMBL/GenBank/DDBJ whole genome shotgun (WGS) entry which is preliminary data.</text>
</comment>
<dbReference type="PROSITE" id="PS50294">
    <property type="entry name" value="WD_REPEATS_REGION"/>
    <property type="match status" value="2"/>
</dbReference>
<dbReference type="Proteomes" id="UP000749559">
    <property type="component" value="Unassembled WGS sequence"/>
</dbReference>
<accession>A0A8J1Y9U2</accession>